<proteinExistence type="predicted"/>
<dbReference type="InterPro" id="IPR008999">
    <property type="entry name" value="Actin-crosslinking"/>
</dbReference>
<feature type="signal peptide" evidence="2">
    <location>
        <begin position="1"/>
        <end position="20"/>
    </location>
</feature>
<keyword evidence="4" id="KW-0378">Hydrolase</keyword>
<reference evidence="4 5" key="1">
    <citation type="journal article" date="2018" name="Genome Biol. Evol.">
        <title>Multiple Roots of Fruiting Body Formation in Amoebozoa.</title>
        <authorList>
            <person name="Hillmann F."/>
            <person name="Forbes G."/>
            <person name="Novohradska S."/>
            <person name="Ferling I."/>
            <person name="Riege K."/>
            <person name="Groth M."/>
            <person name="Westermann M."/>
            <person name="Marz M."/>
            <person name="Spaller T."/>
            <person name="Winckler T."/>
            <person name="Schaap P."/>
            <person name="Glockner G."/>
        </authorList>
    </citation>
    <scope>NUCLEOTIDE SEQUENCE [LARGE SCALE GENOMIC DNA]</scope>
    <source>
        <strain evidence="4 5">Jena</strain>
    </source>
</reference>
<dbReference type="GO" id="GO:0016787">
    <property type="term" value="F:hydrolase activity"/>
    <property type="evidence" value="ECO:0007669"/>
    <property type="project" value="UniProtKB-KW"/>
</dbReference>
<dbReference type="Gene3D" id="2.80.10.50">
    <property type="match status" value="1"/>
</dbReference>
<dbReference type="CDD" id="cd00257">
    <property type="entry name" value="beta-trefoil_FSCN-like"/>
    <property type="match status" value="1"/>
</dbReference>
<gene>
    <name evidence="4" type="ORF">PROFUN_14764</name>
</gene>
<dbReference type="SUPFAM" id="SSF51445">
    <property type="entry name" value="(Trans)glycosidases"/>
    <property type="match status" value="1"/>
</dbReference>
<evidence type="ECO:0000256" key="1">
    <source>
        <dbReference type="SAM" id="MobiDB-lite"/>
    </source>
</evidence>
<feature type="region of interest" description="Disordered" evidence="1">
    <location>
        <begin position="265"/>
        <end position="314"/>
    </location>
</feature>
<organism evidence="4 5">
    <name type="scientific">Planoprotostelium fungivorum</name>
    <dbReference type="NCBI Taxonomy" id="1890364"/>
    <lineage>
        <taxon>Eukaryota</taxon>
        <taxon>Amoebozoa</taxon>
        <taxon>Evosea</taxon>
        <taxon>Variosea</taxon>
        <taxon>Cavosteliida</taxon>
        <taxon>Cavosteliaceae</taxon>
        <taxon>Planoprotostelium</taxon>
    </lineage>
</organism>
<name>A0A2P6MYR5_9EUKA</name>
<dbReference type="STRING" id="1890364.A0A2P6MYR5"/>
<accession>A0A2P6MYR5</accession>
<dbReference type="PANTHER" id="PTHR34154:SF3">
    <property type="entry name" value="ALKALI-SENSITIVE LINKAGE PROTEIN 1"/>
    <property type="match status" value="1"/>
</dbReference>
<sequence length="441" mass="48681">MKTFLLLALIATALAAGKRGLPIGSPFQVSTDLKLFETNAISWMYNWGTNSPANSSSIQFIPMQWNDKGIEQLESKVLATCSNYVLGFNEPDLQAQAGMTPAHSCDLWKQYIRPLKEKYGIKLGLPVVTNGGQKWLADFMSLCPDHNADFLPLHWYGQYMGDITWYIGSVHEKYPNLPIWITEYASVSKDANEVVKFAKESMAYLESLPWVERYAWFGTWRTNSDWPVATLTSDGKLSAVGQAYLDTPYNNTVTLTYRCGNKPTTSTVKPTTSTAKPTTSTVKPTTSTVKPTTSTLKPTTSTVKPTTSSVTPTTGVPADAKITITSSSGLNVYVDSDKQLRAEKNQTGTVFLLKWHDQTSMSIVHASSGQFVSAESGGRRPLIANRQSASTWEKFWITRTEGRVSLKSWANGRFVAVQNDGYLLADDTSIAVGSLFSFKYL</sequence>
<evidence type="ECO:0000313" key="5">
    <source>
        <dbReference type="Proteomes" id="UP000241769"/>
    </source>
</evidence>
<dbReference type="EMBL" id="MDYQ01000298">
    <property type="protein sequence ID" value="PRP76834.1"/>
    <property type="molecule type" value="Genomic_DNA"/>
</dbReference>
<feature type="domain" description="Asl1-like glycosyl hydrolase catalytic" evidence="3">
    <location>
        <begin position="36"/>
        <end position="244"/>
    </location>
</feature>
<keyword evidence="5" id="KW-1185">Reference proteome</keyword>
<dbReference type="Proteomes" id="UP000241769">
    <property type="component" value="Unassembled WGS sequence"/>
</dbReference>
<feature type="chain" id="PRO_5015186105" evidence="2">
    <location>
        <begin position="21"/>
        <end position="441"/>
    </location>
</feature>
<comment type="caution">
    <text evidence="4">The sequence shown here is derived from an EMBL/GenBank/DDBJ whole genome shotgun (WGS) entry which is preliminary data.</text>
</comment>
<dbReference type="GO" id="GO:0071966">
    <property type="term" value="P:fungal-type cell wall polysaccharide metabolic process"/>
    <property type="evidence" value="ECO:0007669"/>
    <property type="project" value="TreeGrafter"/>
</dbReference>
<dbReference type="Pfam" id="PF11790">
    <property type="entry name" value="Glyco_hydro_cc"/>
    <property type="match status" value="1"/>
</dbReference>
<dbReference type="InParanoid" id="A0A2P6MYR5"/>
<dbReference type="SUPFAM" id="SSF50405">
    <property type="entry name" value="Actin-crosslinking proteins"/>
    <property type="match status" value="1"/>
</dbReference>
<dbReference type="AlphaFoldDB" id="A0A2P6MYR5"/>
<evidence type="ECO:0000259" key="3">
    <source>
        <dbReference type="Pfam" id="PF11790"/>
    </source>
</evidence>
<dbReference type="OrthoDB" id="15846at2759"/>
<dbReference type="PANTHER" id="PTHR34154">
    <property type="entry name" value="ALKALI-SENSITIVE LINKAGE PROTEIN 1"/>
    <property type="match status" value="1"/>
</dbReference>
<evidence type="ECO:0000256" key="2">
    <source>
        <dbReference type="SAM" id="SignalP"/>
    </source>
</evidence>
<keyword evidence="2" id="KW-0732">Signal</keyword>
<dbReference type="InterPro" id="IPR024655">
    <property type="entry name" value="Asl1_glyco_hydro_catalytic"/>
</dbReference>
<dbReference type="InterPro" id="IPR053183">
    <property type="entry name" value="ASL1"/>
</dbReference>
<dbReference type="InterPro" id="IPR017853">
    <property type="entry name" value="GH"/>
</dbReference>
<dbReference type="Gene3D" id="3.20.20.80">
    <property type="entry name" value="Glycosidases"/>
    <property type="match status" value="1"/>
</dbReference>
<protein>
    <submittedName>
        <fullName evidence="4">Glycosyl hydrolase 53 domain-containing protein</fullName>
    </submittedName>
</protein>
<evidence type="ECO:0000313" key="4">
    <source>
        <dbReference type="EMBL" id="PRP76834.1"/>
    </source>
</evidence>